<dbReference type="GO" id="GO:0016788">
    <property type="term" value="F:hydrolase activity, acting on ester bonds"/>
    <property type="evidence" value="ECO:0007669"/>
    <property type="project" value="UniProtKB-ARBA"/>
</dbReference>
<evidence type="ECO:0000259" key="6">
    <source>
        <dbReference type="PROSITE" id="PS51007"/>
    </source>
</evidence>
<dbReference type="Proteomes" id="UP000650081">
    <property type="component" value="Unassembled WGS sequence"/>
</dbReference>
<gene>
    <name evidence="7" type="ORF">H9S92_11505</name>
</gene>
<dbReference type="GO" id="GO:0020037">
    <property type="term" value="F:heme binding"/>
    <property type="evidence" value="ECO:0007669"/>
    <property type="project" value="InterPro"/>
</dbReference>
<protein>
    <submittedName>
        <fullName evidence="7">Dehydrogenase</fullName>
    </submittedName>
</protein>
<dbReference type="GO" id="GO:0046872">
    <property type="term" value="F:metal ion binding"/>
    <property type="evidence" value="ECO:0007669"/>
    <property type="project" value="UniProtKB-KW"/>
</dbReference>
<dbReference type="Gene3D" id="2.120.10.30">
    <property type="entry name" value="TolB, C-terminal domain"/>
    <property type="match status" value="1"/>
</dbReference>
<dbReference type="Pfam" id="PF00034">
    <property type="entry name" value="Cytochrom_C"/>
    <property type="match status" value="1"/>
</dbReference>
<feature type="domain" description="WW" evidence="5">
    <location>
        <begin position="553"/>
        <end position="586"/>
    </location>
</feature>
<evidence type="ECO:0000256" key="4">
    <source>
        <dbReference type="PROSITE-ProRule" id="PRU00433"/>
    </source>
</evidence>
<dbReference type="PROSITE" id="PS51007">
    <property type="entry name" value="CYTC"/>
    <property type="match status" value="1"/>
</dbReference>
<dbReference type="InterPro" id="IPR011042">
    <property type="entry name" value="6-blade_b-propeller_TolB-like"/>
</dbReference>
<name>A0A923T7R0_9BACT</name>
<dbReference type="SUPFAM" id="SSF52266">
    <property type="entry name" value="SGNH hydrolase"/>
    <property type="match status" value="1"/>
</dbReference>
<dbReference type="Gene3D" id="1.25.10.10">
    <property type="entry name" value="Leucine-rich Repeat Variant"/>
    <property type="match status" value="1"/>
</dbReference>
<dbReference type="NCBIfam" id="TIGR02604">
    <property type="entry name" value="Piru_Ver_Nterm"/>
    <property type="match status" value="1"/>
</dbReference>
<accession>A0A923T7R0</accession>
<dbReference type="Gene3D" id="1.10.760.10">
    <property type="entry name" value="Cytochrome c-like domain"/>
    <property type="match status" value="1"/>
</dbReference>
<evidence type="ECO:0000256" key="2">
    <source>
        <dbReference type="ARBA" id="ARBA00022723"/>
    </source>
</evidence>
<evidence type="ECO:0000313" key="7">
    <source>
        <dbReference type="EMBL" id="MBC6994795.1"/>
    </source>
</evidence>
<dbReference type="CDD" id="cd01834">
    <property type="entry name" value="SGNH_hydrolase_like_2"/>
    <property type="match status" value="1"/>
</dbReference>
<keyword evidence="3 4" id="KW-0408">Iron</keyword>
<dbReference type="InterPro" id="IPR009056">
    <property type="entry name" value="Cyt_c-like_dom"/>
</dbReference>
<dbReference type="Pfam" id="PF23500">
    <property type="entry name" value="DUF7133"/>
    <property type="match status" value="1"/>
</dbReference>
<keyword evidence="2 4" id="KW-0479">Metal-binding</keyword>
<keyword evidence="8" id="KW-1185">Reference proteome</keyword>
<sequence>MRYFFLALLLGTLLHCGGPRPTPVLTLQPNDHIVLVGGNLCSRMQEFAHFETELHLRFPNERLFIRNLCDAGDTPGFRAHSARLSPFAFPGAEKFHTQDGLSRDSDSQGFFPTPEEWLAELEADVILGFFGYSESFAGPEGLDNFRGELRAWIDYTSLADYNGEAPPRIALVSPTAFEDVTARLDVPDGSVENKNLQLYTEAMREVAAEAGVPFIDLFTPTAEWFAGADDYTTDGVQLTDAAYAKLAPWLADRLFGGRADQGARAQVQGLVKEKNWLWQNDYKIPNGVHVYGRRHAPFGPDNYPMELRKIREMTLLRDSAIWLALRGETLDLVAADAKTFSLPPVTTNYSLTEEDGTVAYRYGEELMQTFETAPGYELQLFASEQEFPELANPAQMSFDNQGRLWIACMPTYPHYRPGDQRPNDKLIILEDTDNDGKADKSTVFADDLHVPVGFELAPEGVYVSQGTHLKLLRDTDGDDRYDEAEIIFSGFDDHDTHHTTSAFTTDPSGAIYMGEGVFLHTNVETPYGPVRATNGGFYRFSPQRRHLERTAQVSIPNPWGIAFDQWGQPFFAHTSGPTVNWMLPSTIRNQYGAQAPLTRDLIEEAHRVRPTSGLEFVSSRHFPDEVQGDMLINNTIGFLGMKQHRMIDDGTGYDTRWRQDLVKGTDPNFRPVDMEFAPDGSLYFIDWHNVLIGHMQHNARDPLRDHVHGRVYRITYPSRPLVEPARVAGAPIATLLENLKLPEYRSRYRSHRELRGRDSAEVLPAVKSWVAALDKQDPNYEQYLLEGLWVTWGQNRVDQALLEAALGASDYRVRAAAVQVLRYSGHQIARQTELLNAAAGDAHGRVRMMAIVAATWLPEDAGKMVLATAGQHAIDPWTEATYAAAPKFLTGEGLDLTKEAEITANHLKGADLEQFAVGRDIYHQDGSCVTCHQGSGKGLVSSGFPPLLASEWVTGDPEVLAKILLKGLIGPIKVLGREYPGQVPMTPYEDLLDDAQMAAVMTYVRNSFGNRASVVSADFVAAVRAKVEASGQKGYYRAEDLSSQASRK</sequence>
<evidence type="ECO:0000259" key="5">
    <source>
        <dbReference type="PROSITE" id="PS50020"/>
    </source>
</evidence>
<dbReference type="InterPro" id="IPR036909">
    <property type="entry name" value="Cyt_c-like_dom_sf"/>
</dbReference>
<dbReference type="InterPro" id="IPR013428">
    <property type="entry name" value="Membrane-bound_put_N"/>
</dbReference>
<evidence type="ECO:0000256" key="3">
    <source>
        <dbReference type="ARBA" id="ARBA00023004"/>
    </source>
</evidence>
<feature type="domain" description="Cytochrome c" evidence="6">
    <location>
        <begin position="913"/>
        <end position="1008"/>
    </location>
</feature>
<keyword evidence="1 4" id="KW-0349">Heme</keyword>
<dbReference type="InterPro" id="IPR011989">
    <property type="entry name" value="ARM-like"/>
</dbReference>
<dbReference type="InterPro" id="IPR001202">
    <property type="entry name" value="WW_dom"/>
</dbReference>
<dbReference type="Gene3D" id="3.40.50.1110">
    <property type="entry name" value="SGNH hydrolase"/>
    <property type="match status" value="1"/>
</dbReference>
<dbReference type="PROSITE" id="PS50020">
    <property type="entry name" value="WW_DOMAIN_2"/>
    <property type="match status" value="1"/>
</dbReference>
<evidence type="ECO:0000313" key="8">
    <source>
        <dbReference type="Proteomes" id="UP000650081"/>
    </source>
</evidence>
<dbReference type="RefSeq" id="WP_187466865.1">
    <property type="nucleotide sequence ID" value="NZ_JACSIT010000104.1"/>
</dbReference>
<comment type="caution">
    <text evidence="7">The sequence shown here is derived from an EMBL/GenBank/DDBJ whole genome shotgun (WGS) entry which is preliminary data.</text>
</comment>
<reference evidence="7" key="1">
    <citation type="submission" date="2020-08" db="EMBL/GenBank/DDBJ databases">
        <title>Lewinella bacteria from marine environments.</title>
        <authorList>
            <person name="Zhong Y."/>
        </authorList>
    </citation>
    <scope>NUCLEOTIDE SEQUENCE</scope>
    <source>
        <strain evidence="7">KCTC 42187</strain>
    </source>
</reference>
<evidence type="ECO:0000256" key="1">
    <source>
        <dbReference type="ARBA" id="ARBA00022617"/>
    </source>
</evidence>
<dbReference type="InterPro" id="IPR055557">
    <property type="entry name" value="DUF7133"/>
</dbReference>
<dbReference type="GO" id="GO:0009055">
    <property type="term" value="F:electron transfer activity"/>
    <property type="evidence" value="ECO:0007669"/>
    <property type="project" value="InterPro"/>
</dbReference>
<dbReference type="PANTHER" id="PTHR33546:SF1">
    <property type="entry name" value="LARGE, MULTIFUNCTIONAL SECRETED PROTEIN"/>
    <property type="match status" value="1"/>
</dbReference>
<dbReference type="EMBL" id="JACSIT010000104">
    <property type="protein sequence ID" value="MBC6994795.1"/>
    <property type="molecule type" value="Genomic_DNA"/>
</dbReference>
<dbReference type="PANTHER" id="PTHR33546">
    <property type="entry name" value="LARGE, MULTIFUNCTIONAL SECRETED PROTEIN-RELATED"/>
    <property type="match status" value="1"/>
</dbReference>
<dbReference type="SUPFAM" id="SSF63829">
    <property type="entry name" value="Calcium-dependent phosphotriesterase"/>
    <property type="match status" value="1"/>
</dbReference>
<dbReference type="InterPro" id="IPR036514">
    <property type="entry name" value="SGNH_hydro_sf"/>
</dbReference>
<dbReference type="AlphaFoldDB" id="A0A923T7R0"/>
<proteinExistence type="predicted"/>
<dbReference type="SUPFAM" id="SSF46626">
    <property type="entry name" value="Cytochrome c"/>
    <property type="match status" value="1"/>
</dbReference>
<organism evidence="7 8">
    <name type="scientific">Neolewinella lacunae</name>
    <dbReference type="NCBI Taxonomy" id="1517758"/>
    <lineage>
        <taxon>Bacteria</taxon>
        <taxon>Pseudomonadati</taxon>
        <taxon>Bacteroidota</taxon>
        <taxon>Saprospiria</taxon>
        <taxon>Saprospirales</taxon>
        <taxon>Lewinellaceae</taxon>
        <taxon>Neolewinella</taxon>
    </lineage>
</organism>